<sequence length="197" mass="21528">MMAPDAENCEEVERLNGEEFQEVPVHQGRRVQPEEPPAVQAWTENEELERSGGDSRTNSPGENRRLLGHAKVPPAKAKSRLQAGLTLAVWGVPKENGKKKPTKGQLPGDTKETKTKFQKRREKLIAAFKPPYFILTMIVAIVCIHALGTEASARAVGVGPRGLVAKALAAAHVRLHPRQQRPPSSQRTRSLSCGLAP</sequence>
<keyword evidence="2" id="KW-0812">Transmembrane</keyword>
<dbReference type="EMBL" id="OW152819">
    <property type="protein sequence ID" value="CAH2074782.1"/>
    <property type="molecule type" value="Genomic_DNA"/>
</dbReference>
<feature type="transmembrane region" description="Helical" evidence="2">
    <location>
        <begin position="124"/>
        <end position="147"/>
    </location>
</feature>
<feature type="compositionally biased region" description="Low complexity" evidence="1">
    <location>
        <begin position="181"/>
        <end position="190"/>
    </location>
</feature>
<feature type="region of interest" description="Disordered" evidence="1">
    <location>
        <begin position="1"/>
        <end position="66"/>
    </location>
</feature>
<gene>
    <name evidence="3" type="ORF">IPOD504_LOCUS16265</name>
</gene>
<evidence type="ECO:0000256" key="2">
    <source>
        <dbReference type="SAM" id="Phobius"/>
    </source>
</evidence>
<accession>A0ABN8J3B5</accession>
<proteinExistence type="predicted"/>
<keyword evidence="2" id="KW-0472">Membrane</keyword>
<keyword evidence="4" id="KW-1185">Reference proteome</keyword>
<evidence type="ECO:0000313" key="3">
    <source>
        <dbReference type="EMBL" id="CAH2074782.1"/>
    </source>
</evidence>
<feature type="region of interest" description="Disordered" evidence="1">
    <location>
        <begin position="176"/>
        <end position="197"/>
    </location>
</feature>
<name>A0ABN8J3B5_9NEOP</name>
<evidence type="ECO:0000313" key="4">
    <source>
        <dbReference type="Proteomes" id="UP000837857"/>
    </source>
</evidence>
<reference evidence="3" key="1">
    <citation type="submission" date="2022-03" db="EMBL/GenBank/DDBJ databases">
        <authorList>
            <person name="Martin H S."/>
        </authorList>
    </citation>
    <scope>NUCLEOTIDE SEQUENCE</scope>
</reference>
<evidence type="ECO:0000256" key="1">
    <source>
        <dbReference type="SAM" id="MobiDB-lite"/>
    </source>
</evidence>
<feature type="non-terminal residue" evidence="3">
    <location>
        <position position="1"/>
    </location>
</feature>
<protein>
    <submittedName>
        <fullName evidence="3">Uncharacterized protein</fullName>
    </submittedName>
</protein>
<organism evidence="3 4">
    <name type="scientific">Iphiclides podalirius</name>
    <name type="common">scarce swallowtail</name>
    <dbReference type="NCBI Taxonomy" id="110791"/>
    <lineage>
        <taxon>Eukaryota</taxon>
        <taxon>Metazoa</taxon>
        <taxon>Ecdysozoa</taxon>
        <taxon>Arthropoda</taxon>
        <taxon>Hexapoda</taxon>
        <taxon>Insecta</taxon>
        <taxon>Pterygota</taxon>
        <taxon>Neoptera</taxon>
        <taxon>Endopterygota</taxon>
        <taxon>Lepidoptera</taxon>
        <taxon>Glossata</taxon>
        <taxon>Ditrysia</taxon>
        <taxon>Papilionoidea</taxon>
        <taxon>Papilionidae</taxon>
        <taxon>Papilioninae</taxon>
        <taxon>Iphiclides</taxon>
    </lineage>
</organism>
<feature type="region of interest" description="Disordered" evidence="1">
    <location>
        <begin position="94"/>
        <end position="117"/>
    </location>
</feature>
<keyword evidence="2" id="KW-1133">Transmembrane helix</keyword>
<dbReference type="Proteomes" id="UP000837857">
    <property type="component" value="Chromosome 7"/>
</dbReference>